<dbReference type="GO" id="GO:0032259">
    <property type="term" value="P:methylation"/>
    <property type="evidence" value="ECO:0007669"/>
    <property type="project" value="UniProtKB-KW"/>
</dbReference>
<reference evidence="2 3" key="1">
    <citation type="submission" date="2019-04" db="EMBL/GenBank/DDBJ databases">
        <title>Lampropedia sp YIM MLB12 draf genome.</title>
        <authorList>
            <person name="Wang Y.-X."/>
        </authorList>
    </citation>
    <scope>NUCLEOTIDE SEQUENCE [LARGE SCALE GENOMIC DNA]</scope>
    <source>
        <strain evidence="2 3">YIM MLB12</strain>
    </source>
</reference>
<keyword evidence="2" id="KW-0489">Methyltransferase</keyword>
<dbReference type="RefSeq" id="WP_136407886.1">
    <property type="nucleotide sequence ID" value="NZ_JARXRQ010000008.1"/>
</dbReference>
<name>A0A4S5BJH2_9BURK</name>
<evidence type="ECO:0000313" key="3">
    <source>
        <dbReference type="Proteomes" id="UP000306236"/>
    </source>
</evidence>
<dbReference type="AlphaFoldDB" id="A0A4S5BJH2"/>
<keyword evidence="2" id="KW-0808">Transferase</keyword>
<feature type="domain" description="Methyltransferase type 11" evidence="1">
    <location>
        <begin position="72"/>
        <end position="123"/>
    </location>
</feature>
<evidence type="ECO:0000313" key="2">
    <source>
        <dbReference type="EMBL" id="THJ30781.1"/>
    </source>
</evidence>
<organism evidence="2 3">
    <name type="scientific">Lampropedia aestuarii</name>
    <dbReference type="NCBI Taxonomy" id="2562762"/>
    <lineage>
        <taxon>Bacteria</taxon>
        <taxon>Pseudomonadati</taxon>
        <taxon>Pseudomonadota</taxon>
        <taxon>Betaproteobacteria</taxon>
        <taxon>Burkholderiales</taxon>
        <taxon>Comamonadaceae</taxon>
        <taxon>Lampropedia</taxon>
    </lineage>
</organism>
<sequence>MNQSQNAFNDWLSHSAAGQYASRWQQQHYDKAVADFFGYYALKIGATPIDALQASRIQHRWCISDSHAPNTSEQLCAAPEALPFGPEQFDLLVMPHGLELSHQPHAALREACRVLRPEGRLVISGFNPVRLAGKLRPALSLQQLGKPIGLLRLRDWLQLLDLEVQDTVFGCFLPGFEQPQWYARLAWLDQLAARPMPFLGGMYCLVATKKVHSAHILTPNWKHTQRQEQKNAVAVKRSQSCQRQ</sequence>
<comment type="caution">
    <text evidence="2">The sequence shown here is derived from an EMBL/GenBank/DDBJ whole genome shotgun (WGS) entry which is preliminary data.</text>
</comment>
<dbReference type="SUPFAM" id="SSF53335">
    <property type="entry name" value="S-adenosyl-L-methionine-dependent methyltransferases"/>
    <property type="match status" value="1"/>
</dbReference>
<dbReference type="GO" id="GO:0008757">
    <property type="term" value="F:S-adenosylmethionine-dependent methyltransferase activity"/>
    <property type="evidence" value="ECO:0007669"/>
    <property type="project" value="InterPro"/>
</dbReference>
<protein>
    <submittedName>
        <fullName evidence="2">Class I SAM-dependent methyltransferase</fullName>
    </submittedName>
</protein>
<dbReference type="EMBL" id="SSWX01000034">
    <property type="protein sequence ID" value="THJ30781.1"/>
    <property type="molecule type" value="Genomic_DNA"/>
</dbReference>
<dbReference type="InterPro" id="IPR029063">
    <property type="entry name" value="SAM-dependent_MTases_sf"/>
</dbReference>
<dbReference type="Proteomes" id="UP000306236">
    <property type="component" value="Unassembled WGS sequence"/>
</dbReference>
<dbReference type="InterPro" id="IPR013216">
    <property type="entry name" value="Methyltransf_11"/>
</dbReference>
<proteinExistence type="predicted"/>
<dbReference type="Pfam" id="PF08241">
    <property type="entry name" value="Methyltransf_11"/>
    <property type="match status" value="1"/>
</dbReference>
<dbReference type="CDD" id="cd02440">
    <property type="entry name" value="AdoMet_MTases"/>
    <property type="match status" value="1"/>
</dbReference>
<evidence type="ECO:0000259" key="1">
    <source>
        <dbReference type="Pfam" id="PF08241"/>
    </source>
</evidence>
<accession>A0A4S5BJH2</accession>
<keyword evidence="3" id="KW-1185">Reference proteome</keyword>
<dbReference type="Gene3D" id="3.40.50.150">
    <property type="entry name" value="Vaccinia Virus protein VP39"/>
    <property type="match status" value="1"/>
</dbReference>
<gene>
    <name evidence="2" type="ORF">E8K88_17080</name>
</gene>
<dbReference type="OrthoDB" id="6191410at2"/>